<organism evidence="1 2">
    <name type="scientific">Candidatus Rikenella faecigallinarum</name>
    <dbReference type="NCBI Taxonomy" id="2838745"/>
    <lineage>
        <taxon>Bacteria</taxon>
        <taxon>Pseudomonadati</taxon>
        <taxon>Bacteroidota</taxon>
        <taxon>Bacteroidia</taxon>
        <taxon>Bacteroidales</taxon>
        <taxon>Rikenellaceae</taxon>
        <taxon>Rikenella</taxon>
    </lineage>
</organism>
<name>A0A9D1QDN3_9BACT</name>
<evidence type="ECO:0000313" key="1">
    <source>
        <dbReference type="EMBL" id="HIW10851.1"/>
    </source>
</evidence>
<sequence>MNITTSGVLGGNNCQVYTVKKPLAFIYNATSPYDWYTDNETYQNDALWGEGVDKSDFDPCPTGWCVPTDRTWSDFSKTTMPASGSDYTAHAGRMYNKIAWYPAAGYRNYRLGTLIKIGFNGVYWSAIAESSNANYFVFNLTGVSIDTFYRSRAFPIRCVQE</sequence>
<dbReference type="Proteomes" id="UP000823926">
    <property type="component" value="Unassembled WGS sequence"/>
</dbReference>
<dbReference type="EMBL" id="DXHL01000023">
    <property type="protein sequence ID" value="HIW10851.1"/>
    <property type="molecule type" value="Genomic_DNA"/>
</dbReference>
<proteinExistence type="predicted"/>
<reference evidence="1" key="2">
    <citation type="submission" date="2021-04" db="EMBL/GenBank/DDBJ databases">
        <authorList>
            <person name="Gilroy R."/>
        </authorList>
    </citation>
    <scope>NUCLEOTIDE SEQUENCE</scope>
    <source>
        <strain evidence="1">ChiBcec15-1070</strain>
    </source>
</reference>
<protein>
    <submittedName>
        <fullName evidence="1">Fibrobacter succinogenes major paralogous domain-containing protein</fullName>
    </submittedName>
</protein>
<reference evidence="1" key="1">
    <citation type="journal article" date="2021" name="PeerJ">
        <title>Extensive microbial diversity within the chicken gut microbiome revealed by metagenomics and culture.</title>
        <authorList>
            <person name="Gilroy R."/>
            <person name="Ravi A."/>
            <person name="Getino M."/>
            <person name="Pursley I."/>
            <person name="Horton D.L."/>
            <person name="Alikhan N.F."/>
            <person name="Baker D."/>
            <person name="Gharbi K."/>
            <person name="Hall N."/>
            <person name="Watson M."/>
            <person name="Adriaenssens E.M."/>
            <person name="Foster-Nyarko E."/>
            <person name="Jarju S."/>
            <person name="Secka A."/>
            <person name="Antonio M."/>
            <person name="Oren A."/>
            <person name="Chaudhuri R.R."/>
            <person name="La Ragione R."/>
            <person name="Hildebrand F."/>
            <person name="Pallen M.J."/>
        </authorList>
    </citation>
    <scope>NUCLEOTIDE SEQUENCE</scope>
    <source>
        <strain evidence="1">ChiBcec15-1070</strain>
    </source>
</reference>
<dbReference type="AlphaFoldDB" id="A0A9D1QDN3"/>
<accession>A0A9D1QDN3</accession>
<gene>
    <name evidence="1" type="ORF">H9888_05035</name>
</gene>
<comment type="caution">
    <text evidence="1">The sequence shown here is derived from an EMBL/GenBank/DDBJ whole genome shotgun (WGS) entry which is preliminary data.</text>
</comment>
<evidence type="ECO:0000313" key="2">
    <source>
        <dbReference type="Proteomes" id="UP000823926"/>
    </source>
</evidence>